<sequence>MSIPHKGTFSSLLTSLINLLSFQIFLTSAQIVPLQLNDLSNVLPKPAVPQRGVSSVTPQKRGGFVSTKNGHFYLGENLFDFRGFNGPTLLDVANKVFGLSKGPEVAHITGWDNSTQDWIYNEETWRQMDNALAIAAEHGVKIIMPIINQDYGSSDTDWVGNFIDLIRYRFNITEYTTAQVSVDWFVNSSIREDFKKIIKKLLTRVNTVNGRLYGRDDTFLAFETGNEMNWAEVFVTSNSTNGTTNGNSTGAVNATDANATINGTVTFNHTRPAPAEWTIDIAKYIKQYAPHTLVMDGSYSRNPQDTWPEETLKSPYVDIFSYHLYNNEASFEKAYKTFTCAGALAWSLRPHAESNGFITHSESDSVFSYHVPGWTNSTASNFDPREAGIVALTYKSSFEILNKPVAPYPVPASPLPYFGTNGTHIGITWKGAAWAQSYQVWASESDGGGFIMVANEIHDNVESGDLFVPIDVKSPKSPLQIPYKPQIHYPEPMPIWRDTKWSNQPSRNPNEVQKLTKRHTISIPRKHSKLTKRQNHPQSVHSRTKGGWFIVRGISVDGLPGPFSEPTFIPSTYS</sequence>
<dbReference type="InterPro" id="IPR045053">
    <property type="entry name" value="MAN-like"/>
</dbReference>
<gene>
    <name evidence="2" type="ORF">MELLADRAFT_62685</name>
</gene>
<dbReference type="RefSeq" id="XP_007409345.1">
    <property type="nucleotide sequence ID" value="XM_007409283.1"/>
</dbReference>
<reference evidence="3" key="1">
    <citation type="journal article" date="2011" name="Proc. Natl. Acad. Sci. U.S.A.">
        <title>Obligate biotrophy features unraveled by the genomic analysis of rust fungi.</title>
        <authorList>
            <person name="Duplessis S."/>
            <person name="Cuomo C.A."/>
            <person name="Lin Y.-C."/>
            <person name="Aerts A."/>
            <person name="Tisserant E."/>
            <person name="Veneault-Fourrey C."/>
            <person name="Joly D.L."/>
            <person name="Hacquard S."/>
            <person name="Amselem J."/>
            <person name="Cantarel B.L."/>
            <person name="Chiu R."/>
            <person name="Coutinho P.M."/>
            <person name="Feau N."/>
            <person name="Field M."/>
            <person name="Frey P."/>
            <person name="Gelhaye E."/>
            <person name="Goldberg J."/>
            <person name="Grabherr M.G."/>
            <person name="Kodira C.D."/>
            <person name="Kohler A."/>
            <person name="Kuees U."/>
            <person name="Lindquist E.A."/>
            <person name="Lucas S.M."/>
            <person name="Mago R."/>
            <person name="Mauceli E."/>
            <person name="Morin E."/>
            <person name="Murat C."/>
            <person name="Pangilinan J.L."/>
            <person name="Park R."/>
            <person name="Pearson M."/>
            <person name="Quesneville H."/>
            <person name="Rouhier N."/>
            <person name="Sakthikumar S."/>
            <person name="Salamov A.A."/>
            <person name="Schmutz J."/>
            <person name="Selles B."/>
            <person name="Shapiro H."/>
            <person name="Tanguay P."/>
            <person name="Tuskan G.A."/>
            <person name="Henrissat B."/>
            <person name="Van de Peer Y."/>
            <person name="Rouze P."/>
            <person name="Ellis J.G."/>
            <person name="Dodds P.N."/>
            <person name="Schein J.E."/>
            <person name="Zhong S."/>
            <person name="Hamelin R.C."/>
            <person name="Grigoriev I.V."/>
            <person name="Szabo L.J."/>
            <person name="Martin F."/>
        </authorList>
    </citation>
    <scope>NUCLEOTIDE SEQUENCE [LARGE SCALE GENOMIC DNA]</scope>
    <source>
        <strain evidence="3">98AG31 / pathotype 3-4-7</strain>
    </source>
</reference>
<keyword evidence="2" id="KW-0378">Hydrolase</keyword>
<protein>
    <submittedName>
        <fullName evidence="2">Family 5 glycoside hydrolase</fullName>
    </submittedName>
</protein>
<dbReference type="Proteomes" id="UP000001072">
    <property type="component" value="Unassembled WGS sequence"/>
</dbReference>
<dbReference type="GeneID" id="18929951"/>
<dbReference type="OrthoDB" id="406631at2759"/>
<evidence type="ECO:0000256" key="1">
    <source>
        <dbReference type="SAM" id="SignalP"/>
    </source>
</evidence>
<dbReference type="GO" id="GO:0005576">
    <property type="term" value="C:extracellular region"/>
    <property type="evidence" value="ECO:0007669"/>
    <property type="project" value="UniProtKB-SubCell"/>
</dbReference>
<keyword evidence="3" id="KW-1185">Reference proteome</keyword>
<dbReference type="KEGG" id="mlr:MELLADRAFT_62685"/>
<feature type="chain" id="PRO_5003315196" evidence="1">
    <location>
        <begin position="30"/>
        <end position="574"/>
    </location>
</feature>
<dbReference type="AlphaFoldDB" id="F4RJU1"/>
<keyword evidence="1" id="KW-0732">Signal</keyword>
<dbReference type="eggNOG" id="ENOG502QSGK">
    <property type="taxonomic scope" value="Eukaryota"/>
</dbReference>
<dbReference type="PANTHER" id="PTHR31451:SF39">
    <property type="entry name" value="MANNAN ENDO-1,4-BETA-MANNOSIDASE 1"/>
    <property type="match status" value="1"/>
</dbReference>
<proteinExistence type="predicted"/>
<feature type="signal peptide" evidence="1">
    <location>
        <begin position="1"/>
        <end position="29"/>
    </location>
</feature>
<dbReference type="InterPro" id="IPR017853">
    <property type="entry name" value="GH"/>
</dbReference>
<organism evidence="3">
    <name type="scientific">Melampsora larici-populina (strain 98AG31 / pathotype 3-4-7)</name>
    <name type="common">Poplar leaf rust fungus</name>
    <dbReference type="NCBI Taxonomy" id="747676"/>
    <lineage>
        <taxon>Eukaryota</taxon>
        <taxon>Fungi</taxon>
        <taxon>Dikarya</taxon>
        <taxon>Basidiomycota</taxon>
        <taxon>Pucciniomycotina</taxon>
        <taxon>Pucciniomycetes</taxon>
        <taxon>Pucciniales</taxon>
        <taxon>Melampsoraceae</taxon>
        <taxon>Melampsora</taxon>
    </lineage>
</organism>
<accession>F4RJU1</accession>
<dbReference type="Gene3D" id="3.20.20.80">
    <property type="entry name" value="Glycosidases"/>
    <property type="match status" value="1"/>
</dbReference>
<dbReference type="EMBL" id="GL883104">
    <property type="protein sequence ID" value="EGG07438.1"/>
    <property type="molecule type" value="Genomic_DNA"/>
</dbReference>
<dbReference type="PANTHER" id="PTHR31451">
    <property type="match status" value="1"/>
</dbReference>
<dbReference type="GO" id="GO:0016985">
    <property type="term" value="F:mannan endo-1,4-beta-mannosidase activity"/>
    <property type="evidence" value="ECO:0007669"/>
    <property type="project" value="UniProtKB-EC"/>
</dbReference>
<dbReference type="VEuPathDB" id="FungiDB:MELLADRAFT_62685"/>
<evidence type="ECO:0000313" key="3">
    <source>
        <dbReference type="Proteomes" id="UP000001072"/>
    </source>
</evidence>
<dbReference type="SUPFAM" id="SSF51445">
    <property type="entry name" value="(Trans)glycosidases"/>
    <property type="match status" value="1"/>
</dbReference>
<name>F4RJU1_MELLP</name>
<dbReference type="HOGENOM" id="CLU_030051_1_0_1"/>
<evidence type="ECO:0000313" key="2">
    <source>
        <dbReference type="EMBL" id="EGG07438.1"/>
    </source>
</evidence>
<dbReference type="InParanoid" id="F4RJU1"/>